<keyword evidence="4" id="KW-1185">Reference proteome</keyword>
<sequence>MTTKKKDIEFLRVTHLRGPNIWTYRPVIEAWLDLGELEEFPSNTLPGLYERLIAWLPGLIEHRCGVGERGGFLERLREGTWSGHVLEHVVLELQNLAGMRTGFGKTRSTSERGIYKMAFRTRQEQVGRAALNVGRDLLMAAINDTPFDLEAKVAVLHDMVDSLCLGPSTAHIVDAATERRIPSIRLTDGNLVQLGHGASQRRIWTAETDRTSAIAESIASDKDLTKSLLKSCGVPVPEGSLVRSAEEAWEEAQDIGLPVVVKPYDGNHGRGVSLNLMTQADVEAAYHLASRKGDSKSVLVERYITGNEHRILVVGKQVIAAAKGEALWVTGDGKSNIIELVDSQINTDPRRGTGEDSPLNALAPEKGAEIILELERQGLTAYSIPVAGQKVLIQPNGNVAIDVTDDIHPSVAHAAALAARVVGLDIAGIDLVAEDISRPLEEQRGAIIEVNASPGLLAHLKPAEGKPRPIGTAIINHLFAEDESGRIPVVGVTGTHGTSLISRLIGSIVQISGKHVGVACGQGLFLDGRQVVKTDCINWDAGQRLLLNRSVQTAVFESNARMVLAEGLPYDKCTVGVVTDMDGHEDLAEFYIHEGDQMFNVVRTQVDVILPHGAAVLNAADERVVELAELCDGKVIFYGKDPELDAIVKHRAAGERVVFLRDSSIVLASGTEETALLPLSSLKPAKAAQPESVMAAIAAAWALDISPELIGAGLRTFDSSPKKTGY</sequence>
<dbReference type="Gene3D" id="3.40.1190.10">
    <property type="entry name" value="Mur-like, catalytic domain"/>
    <property type="match status" value="1"/>
</dbReference>
<feature type="domain" description="ATP-grasp" evidence="2">
    <location>
        <begin position="226"/>
        <end position="479"/>
    </location>
</feature>
<name>A0A916UGM4_9BURK</name>
<dbReference type="GO" id="GO:0009432">
    <property type="term" value="P:SOS response"/>
    <property type="evidence" value="ECO:0007669"/>
    <property type="project" value="TreeGrafter"/>
</dbReference>
<dbReference type="InterPro" id="IPR013815">
    <property type="entry name" value="ATP_grasp_subdomain_1"/>
</dbReference>
<dbReference type="EMBL" id="BMED01000002">
    <property type="protein sequence ID" value="GGC71670.1"/>
    <property type="molecule type" value="Genomic_DNA"/>
</dbReference>
<evidence type="ECO:0000313" key="4">
    <source>
        <dbReference type="Proteomes" id="UP000637423"/>
    </source>
</evidence>
<dbReference type="NCBIfam" id="TIGR02068">
    <property type="entry name" value="cya_phycin_syn"/>
    <property type="match status" value="1"/>
</dbReference>
<evidence type="ECO:0000259" key="2">
    <source>
        <dbReference type="PROSITE" id="PS50975"/>
    </source>
</evidence>
<reference evidence="3" key="2">
    <citation type="submission" date="2020-09" db="EMBL/GenBank/DDBJ databases">
        <authorList>
            <person name="Sun Q."/>
            <person name="Zhou Y."/>
        </authorList>
    </citation>
    <scope>NUCLEOTIDE SEQUENCE</scope>
    <source>
        <strain evidence="3">CGMCC 1.10998</strain>
    </source>
</reference>
<dbReference type="GO" id="GO:0018169">
    <property type="term" value="F:ribosomal S6-glutamic acid ligase activity"/>
    <property type="evidence" value="ECO:0007669"/>
    <property type="project" value="TreeGrafter"/>
</dbReference>
<reference evidence="3" key="1">
    <citation type="journal article" date="2014" name="Int. J. Syst. Evol. Microbiol.">
        <title>Complete genome sequence of Corynebacterium casei LMG S-19264T (=DSM 44701T), isolated from a smear-ripened cheese.</title>
        <authorList>
            <consortium name="US DOE Joint Genome Institute (JGI-PGF)"/>
            <person name="Walter F."/>
            <person name="Albersmeier A."/>
            <person name="Kalinowski J."/>
            <person name="Ruckert C."/>
        </authorList>
    </citation>
    <scope>NUCLEOTIDE SEQUENCE</scope>
    <source>
        <strain evidence="3">CGMCC 1.10998</strain>
    </source>
</reference>
<dbReference type="RefSeq" id="WP_188565782.1">
    <property type="nucleotide sequence ID" value="NZ_BMED01000002.1"/>
</dbReference>
<dbReference type="Gene3D" id="3.30.1490.20">
    <property type="entry name" value="ATP-grasp fold, A domain"/>
    <property type="match status" value="1"/>
</dbReference>
<dbReference type="NCBIfam" id="NF010623">
    <property type="entry name" value="PRK14016.1"/>
    <property type="match status" value="1"/>
</dbReference>
<dbReference type="PROSITE" id="PS50975">
    <property type="entry name" value="ATP_GRASP"/>
    <property type="match status" value="1"/>
</dbReference>
<comment type="caution">
    <text evidence="3">The sequence shown here is derived from an EMBL/GenBank/DDBJ whole genome shotgun (WGS) entry which is preliminary data.</text>
</comment>
<dbReference type="InterPro" id="IPR005479">
    <property type="entry name" value="CPAse_ATP-bd"/>
</dbReference>
<dbReference type="Pfam" id="PF18921">
    <property type="entry name" value="Cyanophycin_syn"/>
    <property type="match status" value="1"/>
</dbReference>
<organism evidence="3 4">
    <name type="scientific">Undibacterium terreum</name>
    <dbReference type="NCBI Taxonomy" id="1224302"/>
    <lineage>
        <taxon>Bacteria</taxon>
        <taxon>Pseudomonadati</taxon>
        <taxon>Pseudomonadota</taxon>
        <taxon>Betaproteobacteria</taxon>
        <taxon>Burkholderiales</taxon>
        <taxon>Oxalobacteraceae</taxon>
        <taxon>Undibacterium</taxon>
    </lineage>
</organism>
<dbReference type="InterPro" id="IPR044019">
    <property type="entry name" value="Cyanophycin_syn_N"/>
</dbReference>
<dbReference type="InterPro" id="IPR011761">
    <property type="entry name" value="ATP-grasp"/>
</dbReference>
<accession>A0A916UGM4</accession>
<dbReference type="Pfam" id="PF02786">
    <property type="entry name" value="CPSase_L_D2"/>
    <property type="match status" value="1"/>
</dbReference>
<proteinExistence type="predicted"/>
<dbReference type="PANTHER" id="PTHR21621:SF0">
    <property type="entry name" value="BETA-CITRYLGLUTAMATE SYNTHASE B-RELATED"/>
    <property type="match status" value="1"/>
</dbReference>
<dbReference type="PANTHER" id="PTHR21621">
    <property type="entry name" value="RIBOSOMAL PROTEIN S6 MODIFICATION PROTEIN"/>
    <property type="match status" value="1"/>
</dbReference>
<dbReference type="SUPFAM" id="SSF53623">
    <property type="entry name" value="MurD-like peptide ligases, catalytic domain"/>
    <property type="match status" value="1"/>
</dbReference>
<dbReference type="GO" id="GO:0005524">
    <property type="term" value="F:ATP binding"/>
    <property type="evidence" value="ECO:0007669"/>
    <property type="project" value="UniProtKB-UniRule"/>
</dbReference>
<dbReference type="GO" id="GO:0046872">
    <property type="term" value="F:metal ion binding"/>
    <property type="evidence" value="ECO:0007669"/>
    <property type="project" value="InterPro"/>
</dbReference>
<protein>
    <submittedName>
        <fullName evidence="3">Cyanophycin synthetase</fullName>
    </submittedName>
</protein>
<evidence type="ECO:0000313" key="3">
    <source>
        <dbReference type="EMBL" id="GGC71670.1"/>
    </source>
</evidence>
<dbReference type="InterPro" id="IPR011810">
    <property type="entry name" value="Cya_phycin_syn"/>
</dbReference>
<dbReference type="SUPFAM" id="SSF56059">
    <property type="entry name" value="Glutathione synthetase ATP-binding domain-like"/>
    <property type="match status" value="1"/>
</dbReference>
<dbReference type="Proteomes" id="UP000637423">
    <property type="component" value="Unassembled WGS sequence"/>
</dbReference>
<keyword evidence="1" id="KW-0067">ATP-binding</keyword>
<dbReference type="GO" id="GO:0005737">
    <property type="term" value="C:cytoplasm"/>
    <property type="evidence" value="ECO:0007669"/>
    <property type="project" value="TreeGrafter"/>
</dbReference>
<dbReference type="InterPro" id="IPR036565">
    <property type="entry name" value="Mur-like_cat_sf"/>
</dbReference>
<gene>
    <name evidence="3" type="primary">cphA</name>
    <name evidence="3" type="ORF">GCM10011396_18450</name>
</gene>
<evidence type="ECO:0000256" key="1">
    <source>
        <dbReference type="PROSITE-ProRule" id="PRU00409"/>
    </source>
</evidence>
<keyword evidence="1" id="KW-0547">Nucleotide-binding</keyword>
<dbReference type="Gene3D" id="3.30.470.20">
    <property type="entry name" value="ATP-grasp fold, B domain"/>
    <property type="match status" value="1"/>
</dbReference>
<dbReference type="AlphaFoldDB" id="A0A916UGM4"/>